<accession>A0A8S0TFR9</accession>
<keyword evidence="2" id="KW-1185">Reference proteome</keyword>
<sequence>MSCGRFGPNKIDEILLMQTINSAFQTSSGRNVLLKWRWFKDENVEFHSDAHMRDS</sequence>
<reference evidence="1 2" key="1">
    <citation type="submission" date="2019-12" db="EMBL/GenBank/DDBJ databases">
        <authorList>
            <person name="Alioto T."/>
            <person name="Alioto T."/>
            <person name="Gomez Garrido J."/>
        </authorList>
    </citation>
    <scope>NUCLEOTIDE SEQUENCE [LARGE SCALE GENOMIC DNA]</scope>
</reference>
<protein>
    <submittedName>
        <fullName evidence="1">Uncharacterized protein</fullName>
    </submittedName>
</protein>
<organism evidence="1 2">
    <name type="scientific">Olea europaea subsp. europaea</name>
    <dbReference type="NCBI Taxonomy" id="158383"/>
    <lineage>
        <taxon>Eukaryota</taxon>
        <taxon>Viridiplantae</taxon>
        <taxon>Streptophyta</taxon>
        <taxon>Embryophyta</taxon>
        <taxon>Tracheophyta</taxon>
        <taxon>Spermatophyta</taxon>
        <taxon>Magnoliopsida</taxon>
        <taxon>eudicotyledons</taxon>
        <taxon>Gunneridae</taxon>
        <taxon>Pentapetalae</taxon>
        <taxon>asterids</taxon>
        <taxon>lamiids</taxon>
        <taxon>Lamiales</taxon>
        <taxon>Oleaceae</taxon>
        <taxon>Oleeae</taxon>
        <taxon>Olea</taxon>
    </lineage>
</organism>
<proteinExistence type="predicted"/>
<dbReference type="Gramene" id="OE9A002359T1">
    <property type="protein sequence ID" value="OE9A002359C1"/>
    <property type="gene ID" value="OE9A002359"/>
</dbReference>
<gene>
    <name evidence="1" type="ORF">OLEA9_A002359</name>
</gene>
<name>A0A8S0TFR9_OLEEU</name>
<dbReference type="EMBL" id="CACTIH010006117">
    <property type="protein sequence ID" value="CAA3004188.1"/>
    <property type="molecule type" value="Genomic_DNA"/>
</dbReference>
<dbReference type="Proteomes" id="UP000594638">
    <property type="component" value="Unassembled WGS sequence"/>
</dbReference>
<comment type="caution">
    <text evidence="1">The sequence shown here is derived from an EMBL/GenBank/DDBJ whole genome shotgun (WGS) entry which is preliminary data.</text>
</comment>
<evidence type="ECO:0000313" key="1">
    <source>
        <dbReference type="EMBL" id="CAA3004188.1"/>
    </source>
</evidence>
<evidence type="ECO:0000313" key="2">
    <source>
        <dbReference type="Proteomes" id="UP000594638"/>
    </source>
</evidence>
<dbReference type="AlphaFoldDB" id="A0A8S0TFR9"/>